<dbReference type="STRING" id="29466.GCA_002005185_01240"/>
<evidence type="ECO:0000256" key="9">
    <source>
        <dbReference type="HAMAP-Rule" id="MF_01463"/>
    </source>
</evidence>
<dbReference type="Proteomes" id="UP000778864">
    <property type="component" value="Unassembled WGS sequence"/>
</dbReference>
<proteinExistence type="inferred from homology"/>
<dbReference type="GO" id="GO:0043952">
    <property type="term" value="P:protein transport by the Sec complex"/>
    <property type="evidence" value="ECO:0007669"/>
    <property type="project" value="UniProtKB-UniRule"/>
</dbReference>
<dbReference type="NCBIfam" id="TIGR01129">
    <property type="entry name" value="secD"/>
    <property type="match status" value="1"/>
</dbReference>
<dbReference type="InterPro" id="IPR022646">
    <property type="entry name" value="SecD/SecF_CS"/>
</dbReference>
<reference evidence="15" key="4">
    <citation type="submission" date="2023-08" db="EMBL/GenBank/DDBJ databases">
        <title>Veillonella_parvula_DSM 2007_complete_genome_hifiasm_Zymo_Research_D6332.</title>
        <authorList>
            <person name="Damerum A."/>
        </authorList>
    </citation>
    <scope>NUCLEOTIDE SEQUENCE</scope>
    <source>
        <strain evidence="15">DSM 2007</strain>
    </source>
</reference>
<feature type="transmembrane region" description="Helical" evidence="9">
    <location>
        <begin position="6"/>
        <end position="24"/>
    </location>
</feature>
<keyword evidence="2 9" id="KW-0813">Transport</keyword>
<evidence type="ECO:0000256" key="2">
    <source>
        <dbReference type="ARBA" id="ARBA00022448"/>
    </source>
</evidence>
<feature type="domain" description="SecDF P1 head subdomain" evidence="12">
    <location>
        <begin position="120"/>
        <end position="215"/>
    </location>
</feature>
<comment type="similarity">
    <text evidence="9">Belongs to the SecD/SecF family. SecD subfamily.</text>
</comment>
<dbReference type="GO" id="GO:0065002">
    <property type="term" value="P:intracellular protein transmembrane transport"/>
    <property type="evidence" value="ECO:0007669"/>
    <property type="project" value="UniProtKB-UniRule"/>
</dbReference>
<reference evidence="16" key="1">
    <citation type="submission" date="2017-12" db="EMBL/GenBank/DDBJ databases">
        <title>Phylogenetic diversity of female urinary microbiome.</title>
        <authorList>
            <person name="Thomas-White K."/>
            <person name="Wolfe A.J."/>
        </authorList>
    </citation>
    <scope>NUCLEOTIDE SEQUENCE [LARGE SCALE GENOMIC DNA]</scope>
    <source>
        <strain evidence="16">UMB0138</strain>
    </source>
</reference>
<comment type="function">
    <text evidence="9">Part of the Sec protein translocase complex. Interacts with the SecYEG preprotein conducting channel. SecDF uses the proton motive force (PMF) to complete protein translocation after the ATP-dependent function of SecA.</text>
</comment>
<evidence type="ECO:0000256" key="5">
    <source>
        <dbReference type="ARBA" id="ARBA00022927"/>
    </source>
</evidence>
<dbReference type="Proteomes" id="UP001228955">
    <property type="component" value="Chromosome"/>
</dbReference>
<keyword evidence="5 9" id="KW-0653">Protein transport</keyword>
<reference evidence="14 16" key="5">
    <citation type="submission" date="2024-04" db="EMBL/GenBank/DDBJ databases">
        <title>Na.</title>
        <authorList>
            <person name="Choi B."/>
        </authorList>
    </citation>
    <scope>NUCLEOTIDE SEQUENCE [LARGE SCALE GENOMIC DNA]</scope>
    <source>
        <strain evidence="14 16">UMB0138</strain>
    </source>
</reference>
<dbReference type="Pfam" id="PF22599">
    <property type="entry name" value="SecDF_P1_head"/>
    <property type="match status" value="1"/>
</dbReference>
<dbReference type="RefSeq" id="WP_004695600.1">
    <property type="nucleotide sequence ID" value="NZ_CABKOT010000007.1"/>
</dbReference>
<feature type="transmembrane region" description="Helical" evidence="9">
    <location>
        <begin position="261"/>
        <end position="278"/>
    </location>
</feature>
<feature type="transmembrane region" description="Helical" evidence="9">
    <location>
        <begin position="238"/>
        <end position="255"/>
    </location>
</feature>
<evidence type="ECO:0000313" key="16">
    <source>
        <dbReference type="Proteomes" id="UP000234197"/>
    </source>
</evidence>
<evidence type="ECO:0000313" key="17">
    <source>
        <dbReference type="Proteomes" id="UP000778864"/>
    </source>
</evidence>
<feature type="transmembrane region" description="Helical" evidence="9">
    <location>
        <begin position="361"/>
        <end position="385"/>
    </location>
</feature>
<dbReference type="InterPro" id="IPR055344">
    <property type="entry name" value="SecD_SecF_C_bact"/>
</dbReference>
<evidence type="ECO:0000313" key="14">
    <source>
        <dbReference type="EMBL" id="MEO9179240.1"/>
    </source>
</evidence>
<dbReference type="NCBIfam" id="TIGR00916">
    <property type="entry name" value="2A0604s01"/>
    <property type="match status" value="1"/>
</dbReference>
<evidence type="ECO:0000259" key="11">
    <source>
        <dbReference type="Pfam" id="PF21760"/>
    </source>
</evidence>
<dbReference type="HAMAP" id="MF_01463_B">
    <property type="entry name" value="SecD_B"/>
    <property type="match status" value="1"/>
</dbReference>
<feature type="domain" description="Protein translocase subunit SecDF P1" evidence="11">
    <location>
        <begin position="60"/>
        <end position="117"/>
    </location>
</feature>
<dbReference type="EMBL" id="JAGZMU010000004">
    <property type="protein sequence ID" value="MBS4893594.1"/>
    <property type="molecule type" value="Genomic_DNA"/>
</dbReference>
<evidence type="ECO:0000313" key="15">
    <source>
        <dbReference type="EMBL" id="WMS19063.1"/>
    </source>
</evidence>
<dbReference type="SUPFAM" id="SSF82866">
    <property type="entry name" value="Multidrug efflux transporter AcrB transmembrane domain"/>
    <property type="match status" value="1"/>
</dbReference>
<organism evidence="13 17">
    <name type="scientific">Veillonella parvula</name>
    <name type="common">Staphylococcus parvulus</name>
    <dbReference type="NCBI Taxonomy" id="29466"/>
    <lineage>
        <taxon>Bacteria</taxon>
        <taxon>Bacillati</taxon>
        <taxon>Bacillota</taxon>
        <taxon>Negativicutes</taxon>
        <taxon>Veillonellales</taxon>
        <taxon>Veillonellaceae</taxon>
        <taxon>Veillonella</taxon>
    </lineage>
</organism>
<reference evidence="13" key="3">
    <citation type="submission" date="2021-02" db="EMBL/GenBank/DDBJ databases">
        <title>Infant gut strain persistence is associated with maternal origin, phylogeny, and functional potential including surface adhesion and iron acquisition.</title>
        <authorList>
            <person name="Lou Y.C."/>
        </authorList>
    </citation>
    <scope>NUCLEOTIDE SEQUENCE</scope>
    <source>
        <strain evidence="13">L3_108_031G1_dasL3_108_031G1_concoct_20</strain>
    </source>
</reference>
<evidence type="ECO:0000256" key="7">
    <source>
        <dbReference type="ARBA" id="ARBA00023010"/>
    </source>
</evidence>
<keyword evidence="8 9" id="KW-0472">Membrane</keyword>
<dbReference type="AlphaFoldDB" id="A0A100YN18"/>
<evidence type="ECO:0000256" key="4">
    <source>
        <dbReference type="ARBA" id="ARBA00022692"/>
    </source>
</evidence>
<dbReference type="Proteomes" id="UP000234197">
    <property type="component" value="Unassembled WGS sequence"/>
</dbReference>
<accession>A0A100YN18</accession>
<dbReference type="Pfam" id="PF21760">
    <property type="entry name" value="SecD_1st"/>
    <property type="match status" value="1"/>
</dbReference>
<evidence type="ECO:0000256" key="3">
    <source>
        <dbReference type="ARBA" id="ARBA00022475"/>
    </source>
</evidence>
<evidence type="ECO:0000313" key="13">
    <source>
        <dbReference type="EMBL" id="MBS4893594.1"/>
    </source>
</evidence>
<keyword evidence="7 9" id="KW-0811">Translocation</keyword>
<dbReference type="EMBL" id="CP133463">
    <property type="protein sequence ID" value="WMS19063.1"/>
    <property type="molecule type" value="Genomic_DNA"/>
</dbReference>
<evidence type="ECO:0000259" key="10">
    <source>
        <dbReference type="Pfam" id="PF02355"/>
    </source>
</evidence>
<evidence type="ECO:0000256" key="8">
    <source>
        <dbReference type="ARBA" id="ARBA00023136"/>
    </source>
</evidence>
<keyword evidence="3 9" id="KW-1003">Cell membrane</keyword>
<dbReference type="GO" id="GO:0015450">
    <property type="term" value="F:protein-transporting ATPase activity"/>
    <property type="evidence" value="ECO:0007669"/>
    <property type="project" value="InterPro"/>
</dbReference>
<sequence length="424" mass="45105">MNGKAIIKFLVVIAAIIGLFAYFIQPLAGSLKQGLDLQGGTHIVLEAEDSATGTADNDAVERAKQILERRINEMGLSEPLVQREGARRIIIELPGVKDPDEAIKRIGKTAVLEFKNDQGQTVMTGDDLKDAKEELGQNKQPLVAIELSDEGAKKFADLTSKNIGRRIAITLDGKELTNPVVQQAITGGKATISGSQSLEEAKDLAILLRSGALPVKINVLEVRTVGPSLGQDSKDKSVVAFSAGIAMIMIFLVILYRFSGIVANIALLVYVMLLLLVLGKGFNATMTLPGIAGIILSMGVAVDANILIFERFKEEVFSGKSMRVAMEAGFSRALATITDANVSVIITAGILTILGSGPVKGFAISLGVGVVVSMFTAITVSHFLLRLLIDCNFTNHPFWFGANISPSTSADAFAPKSLKGGKRK</sequence>
<name>A0A100YN18_VEIPA</name>
<dbReference type="InterPro" id="IPR001036">
    <property type="entry name" value="Acrflvin-R"/>
</dbReference>
<protein>
    <recommendedName>
        <fullName evidence="9">Protein translocase subunit SecD</fullName>
    </recommendedName>
</protein>
<keyword evidence="4 9" id="KW-0812">Transmembrane</keyword>
<keyword evidence="16" id="KW-1185">Reference proteome</keyword>
<evidence type="ECO:0000259" key="12">
    <source>
        <dbReference type="Pfam" id="PF22599"/>
    </source>
</evidence>
<dbReference type="Gene3D" id="3.30.1360.200">
    <property type="match status" value="1"/>
</dbReference>
<dbReference type="GO" id="GO:0005886">
    <property type="term" value="C:plasma membrane"/>
    <property type="evidence" value="ECO:0007669"/>
    <property type="project" value="UniProtKB-SubCell"/>
</dbReference>
<feature type="transmembrane region" description="Helical" evidence="9">
    <location>
        <begin position="290"/>
        <end position="309"/>
    </location>
</feature>
<feature type="transmembrane region" description="Helical" evidence="9">
    <location>
        <begin position="329"/>
        <end position="354"/>
    </location>
</feature>
<dbReference type="PANTHER" id="PTHR30081">
    <property type="entry name" value="PROTEIN-EXPORT MEMBRANE PROTEIN SEC"/>
    <property type="match status" value="1"/>
</dbReference>
<dbReference type="InterPro" id="IPR048631">
    <property type="entry name" value="SecD_1st"/>
</dbReference>
<dbReference type="InterPro" id="IPR022813">
    <property type="entry name" value="SecD/SecF_arch_bac"/>
</dbReference>
<dbReference type="InterPro" id="IPR005791">
    <property type="entry name" value="SecD"/>
</dbReference>
<dbReference type="Gene3D" id="1.20.1640.10">
    <property type="entry name" value="Multidrug efflux transporter AcrB transmembrane domain"/>
    <property type="match status" value="1"/>
</dbReference>
<dbReference type="EMBL" id="PKMC02000012">
    <property type="protein sequence ID" value="MEO9179240.1"/>
    <property type="molecule type" value="Genomic_DNA"/>
</dbReference>
<dbReference type="PRINTS" id="PR00702">
    <property type="entry name" value="ACRIFLAVINRP"/>
</dbReference>
<dbReference type="Pfam" id="PF07549">
    <property type="entry name" value="Sec_GG"/>
    <property type="match status" value="1"/>
</dbReference>
<dbReference type="InterPro" id="IPR054384">
    <property type="entry name" value="SecDF_P1_head"/>
</dbReference>
<keyword evidence="6 9" id="KW-1133">Transmembrane helix</keyword>
<dbReference type="Pfam" id="PF02355">
    <property type="entry name" value="SecD_SecF_C"/>
    <property type="match status" value="1"/>
</dbReference>
<dbReference type="InterPro" id="IPR048634">
    <property type="entry name" value="SecD_SecF_C"/>
</dbReference>
<comment type="subunit">
    <text evidence="9">Forms a complex with SecF. Part of the essential Sec protein translocation apparatus which comprises SecA, SecYEG and auxiliary proteins SecDF. Other proteins may also be involved.</text>
</comment>
<dbReference type="PANTHER" id="PTHR30081:SF1">
    <property type="entry name" value="PROTEIN TRANSLOCASE SUBUNIT SECD"/>
    <property type="match status" value="1"/>
</dbReference>
<feature type="domain" description="Protein export membrane protein SecD/SecF C-terminal" evidence="10">
    <location>
        <begin position="216"/>
        <end position="387"/>
    </location>
</feature>
<evidence type="ECO:0000256" key="1">
    <source>
        <dbReference type="ARBA" id="ARBA00004651"/>
    </source>
</evidence>
<evidence type="ECO:0000256" key="6">
    <source>
        <dbReference type="ARBA" id="ARBA00022989"/>
    </source>
</evidence>
<gene>
    <name evidence="9 13" type="primary">secD</name>
    <name evidence="14" type="ORF">CYJ21_009825</name>
    <name evidence="13" type="ORF">KHZ90_07460</name>
    <name evidence="15" type="ORF">RDV51_06325</name>
</gene>
<comment type="subcellular location">
    <subcellularLocation>
        <location evidence="1 9">Cell membrane</location>
        <topology evidence="1 9">Multi-pass membrane protein</topology>
    </subcellularLocation>
</comment>
<reference evidence="14" key="2">
    <citation type="submission" date="2017-12" db="EMBL/GenBank/DDBJ databases">
        <authorList>
            <person name="Thomas-White K."/>
            <person name="Wolfe A.J."/>
        </authorList>
    </citation>
    <scope>NUCLEOTIDE SEQUENCE</scope>
    <source>
        <strain evidence="14">UMB0138</strain>
    </source>
</reference>
<dbReference type="GO" id="GO:0006605">
    <property type="term" value="P:protein targeting"/>
    <property type="evidence" value="ECO:0007669"/>
    <property type="project" value="UniProtKB-UniRule"/>
</dbReference>